<dbReference type="InterPro" id="IPR000600">
    <property type="entry name" value="ROK"/>
</dbReference>
<accession>A0ABP9BDA0</accession>
<name>A0ABP9BDA0_9ACTN</name>
<proteinExistence type="inferred from homology"/>
<organism evidence="2 3">
    <name type="scientific">Streptomyces ziwulingensis</name>
    <dbReference type="NCBI Taxonomy" id="1045501"/>
    <lineage>
        <taxon>Bacteria</taxon>
        <taxon>Bacillati</taxon>
        <taxon>Actinomycetota</taxon>
        <taxon>Actinomycetes</taxon>
        <taxon>Kitasatosporales</taxon>
        <taxon>Streptomycetaceae</taxon>
        <taxon>Streptomyces</taxon>
    </lineage>
</organism>
<dbReference type="RefSeq" id="WP_345618882.1">
    <property type="nucleotide sequence ID" value="NZ_BAABIG010000020.1"/>
</dbReference>
<gene>
    <name evidence="2" type="ORF">GCM10023220_20160</name>
</gene>
<sequence>MSAPRDRPPGAAPGAGRLGIDVGGTKVALRAESADGRIEESSFVWGPHRDADRDLAALAAHLAAFPALSDVRAVGVAMPATVGPDERVTAWPSRPAWAGLALGPALRALFPGAAVAWADDGDLGALAEADAADCPDLLYLGVGTGIGGGLVLGGALCPGPGRGSFEIGHLVIDQDGPACVCGRRGCLQATASGPATLAHAAVLRGAPVTFDALRAGVRDRLPWAVAALDRTARALATAITGVGELVHPERVLLGGGFAAGVPDLLVTVTAHLTTLARPGHPTPPVGPARLGALSSLRGAVLLAHRL</sequence>
<dbReference type="PANTHER" id="PTHR18964:SF149">
    <property type="entry name" value="BIFUNCTIONAL UDP-N-ACETYLGLUCOSAMINE 2-EPIMERASE_N-ACETYLMANNOSAMINE KINASE"/>
    <property type="match status" value="1"/>
</dbReference>
<dbReference type="SUPFAM" id="SSF53067">
    <property type="entry name" value="Actin-like ATPase domain"/>
    <property type="match status" value="1"/>
</dbReference>
<evidence type="ECO:0000256" key="1">
    <source>
        <dbReference type="ARBA" id="ARBA00006479"/>
    </source>
</evidence>
<dbReference type="EMBL" id="BAABIG010000020">
    <property type="protein sequence ID" value="GAA4793977.1"/>
    <property type="molecule type" value="Genomic_DNA"/>
</dbReference>
<protein>
    <submittedName>
        <fullName evidence="2">ROK family protein</fullName>
    </submittedName>
</protein>
<keyword evidence="3" id="KW-1185">Reference proteome</keyword>
<dbReference type="InterPro" id="IPR043129">
    <property type="entry name" value="ATPase_NBD"/>
</dbReference>
<evidence type="ECO:0000313" key="3">
    <source>
        <dbReference type="Proteomes" id="UP001501265"/>
    </source>
</evidence>
<dbReference type="Proteomes" id="UP001501265">
    <property type="component" value="Unassembled WGS sequence"/>
</dbReference>
<dbReference type="Gene3D" id="3.30.420.40">
    <property type="match status" value="2"/>
</dbReference>
<comment type="caution">
    <text evidence="2">The sequence shown here is derived from an EMBL/GenBank/DDBJ whole genome shotgun (WGS) entry which is preliminary data.</text>
</comment>
<evidence type="ECO:0000313" key="2">
    <source>
        <dbReference type="EMBL" id="GAA4793977.1"/>
    </source>
</evidence>
<reference evidence="3" key="1">
    <citation type="journal article" date="2019" name="Int. J. Syst. Evol. Microbiol.">
        <title>The Global Catalogue of Microorganisms (GCM) 10K type strain sequencing project: providing services to taxonomists for standard genome sequencing and annotation.</title>
        <authorList>
            <consortium name="The Broad Institute Genomics Platform"/>
            <consortium name="The Broad Institute Genome Sequencing Center for Infectious Disease"/>
            <person name="Wu L."/>
            <person name="Ma J."/>
        </authorList>
    </citation>
    <scope>NUCLEOTIDE SEQUENCE [LARGE SCALE GENOMIC DNA]</scope>
    <source>
        <strain evidence="3">JCM 18081</strain>
    </source>
</reference>
<dbReference type="Pfam" id="PF00480">
    <property type="entry name" value="ROK"/>
    <property type="match status" value="1"/>
</dbReference>
<comment type="similarity">
    <text evidence="1">Belongs to the ROK (NagC/XylR) family.</text>
</comment>
<dbReference type="PANTHER" id="PTHR18964">
    <property type="entry name" value="ROK (REPRESSOR, ORF, KINASE) FAMILY"/>
    <property type="match status" value="1"/>
</dbReference>